<proteinExistence type="predicted"/>
<protein>
    <submittedName>
        <fullName evidence="1">Uncharacterized protein</fullName>
    </submittedName>
</protein>
<organism evidence="1">
    <name type="scientific">Pectinophora gossypiella</name>
    <name type="common">Cotton pink bollworm</name>
    <name type="synonym">Depressaria gossypiella</name>
    <dbReference type="NCBI Taxonomy" id="13191"/>
    <lineage>
        <taxon>Eukaryota</taxon>
        <taxon>Metazoa</taxon>
        <taxon>Ecdysozoa</taxon>
        <taxon>Arthropoda</taxon>
        <taxon>Hexapoda</taxon>
        <taxon>Insecta</taxon>
        <taxon>Pterygota</taxon>
        <taxon>Neoptera</taxon>
        <taxon>Endopterygota</taxon>
        <taxon>Lepidoptera</taxon>
        <taxon>Glossata</taxon>
        <taxon>Ditrysia</taxon>
        <taxon>Gelechioidea</taxon>
        <taxon>Gelechiidae</taxon>
        <taxon>Apatetrinae</taxon>
        <taxon>Pectinophora</taxon>
    </lineage>
</organism>
<accession>A0A1E1WG43</accession>
<dbReference type="AlphaFoldDB" id="A0A1E1WG43"/>
<dbReference type="EMBL" id="GDQN01005092">
    <property type="protein sequence ID" value="JAT85962.1"/>
    <property type="molecule type" value="Transcribed_RNA"/>
</dbReference>
<name>A0A1E1WG43_PECGO</name>
<gene>
    <name evidence="1" type="ORF">g.15634</name>
</gene>
<sequence length="100" mass="11199">MTHRSWQSGVGNAEYSIPQRNFFFWGTSTPTIKSVCTRSRRPTMLTKADKEVQAFALSLSFSQLVNCAARVPDVANHTANCLDLLPTTDPDRYQVSVTFL</sequence>
<reference evidence="1" key="1">
    <citation type="submission" date="2015-09" db="EMBL/GenBank/DDBJ databases">
        <title>De novo assembly of Pectinophora gossypiella (Pink Bollworm) gut transcriptome.</title>
        <authorList>
            <person name="Tassone E.E."/>
        </authorList>
    </citation>
    <scope>NUCLEOTIDE SEQUENCE</scope>
</reference>
<evidence type="ECO:0000313" key="1">
    <source>
        <dbReference type="EMBL" id="JAT85962.1"/>
    </source>
</evidence>